<dbReference type="EMBL" id="CABVPL010000010">
    <property type="protein sequence ID" value="VWB43424.1"/>
    <property type="molecule type" value="Genomic_DNA"/>
</dbReference>
<organism evidence="2 3">
    <name type="scientific">Burkholderia latens</name>
    <dbReference type="NCBI Taxonomy" id="488446"/>
    <lineage>
        <taxon>Bacteria</taxon>
        <taxon>Pseudomonadati</taxon>
        <taxon>Pseudomonadota</taxon>
        <taxon>Betaproteobacteria</taxon>
        <taxon>Burkholderiales</taxon>
        <taxon>Burkholderiaceae</taxon>
        <taxon>Burkholderia</taxon>
        <taxon>Burkholderia cepacia complex</taxon>
    </lineage>
</organism>
<feature type="transmembrane region" description="Helical" evidence="1">
    <location>
        <begin position="162"/>
        <end position="185"/>
    </location>
</feature>
<evidence type="ECO:0000313" key="3">
    <source>
        <dbReference type="Proteomes" id="UP000494222"/>
    </source>
</evidence>
<proteinExistence type="predicted"/>
<dbReference type="GO" id="GO:0016020">
    <property type="term" value="C:membrane"/>
    <property type="evidence" value="ECO:0007669"/>
    <property type="project" value="InterPro"/>
</dbReference>
<accession>A0A6P2JKS9</accession>
<evidence type="ECO:0000313" key="2">
    <source>
        <dbReference type="EMBL" id="VWB43424.1"/>
    </source>
</evidence>
<protein>
    <submittedName>
        <fullName evidence="2">CDP-alcohol phosphatidyltransferase</fullName>
    </submittedName>
</protein>
<dbReference type="AlphaFoldDB" id="A0A6P2JKS9"/>
<dbReference type="Proteomes" id="UP000494222">
    <property type="component" value="Unassembled WGS sequence"/>
</dbReference>
<dbReference type="GO" id="GO:0008654">
    <property type="term" value="P:phospholipid biosynthetic process"/>
    <property type="evidence" value="ECO:0007669"/>
    <property type="project" value="InterPro"/>
</dbReference>
<keyword evidence="1" id="KW-0812">Transmembrane</keyword>
<keyword evidence="1" id="KW-1133">Transmembrane helix</keyword>
<gene>
    <name evidence="2" type="ORF">BLA24064_01939</name>
</gene>
<feature type="transmembrane region" description="Helical" evidence="1">
    <location>
        <begin position="197"/>
        <end position="221"/>
    </location>
</feature>
<reference evidence="2 3" key="1">
    <citation type="submission" date="2019-09" db="EMBL/GenBank/DDBJ databases">
        <authorList>
            <person name="Depoorter E."/>
        </authorList>
    </citation>
    <scope>NUCLEOTIDE SEQUENCE [LARGE SCALE GENOMIC DNA]</scope>
    <source>
        <strain evidence="2">LMG 24064</strain>
    </source>
</reference>
<keyword evidence="1" id="KW-0472">Membrane</keyword>
<keyword evidence="2" id="KW-0808">Transferase</keyword>
<feature type="transmembrane region" description="Helical" evidence="1">
    <location>
        <begin position="84"/>
        <end position="109"/>
    </location>
</feature>
<evidence type="ECO:0000256" key="1">
    <source>
        <dbReference type="SAM" id="Phobius"/>
    </source>
</evidence>
<name>A0A6P2JKS9_9BURK</name>
<sequence length="245" mass="25421">MARLDASGPLGDDYDHLPAPVAGGRAARGMAAANGSERAEPNKTMSLYALKPKFQNQLRPFADSLAARGVTANQVTLFAAGGSIVVGALAGLGVFARVLFLLIPIWLFVRMALNAIDGMLAREHGQKSTLGAYLNELGDVVSDVALVLPFLAIPAFAAADVWLFALTAVIVECAGLIGPLAGATRRYDGPFGKSDRALALGAFALWIGFGLPVGGVAAWLWRLLIVLSIVTAVRRVQAGVAEAGG</sequence>
<dbReference type="InterPro" id="IPR043130">
    <property type="entry name" value="CDP-OH_PTrfase_TM_dom"/>
</dbReference>
<dbReference type="GO" id="GO:0016780">
    <property type="term" value="F:phosphotransferase activity, for other substituted phosphate groups"/>
    <property type="evidence" value="ECO:0007669"/>
    <property type="project" value="InterPro"/>
</dbReference>
<dbReference type="Gene3D" id="1.20.120.1760">
    <property type="match status" value="1"/>
</dbReference>